<dbReference type="OrthoDB" id="6764096at2759"/>
<keyword evidence="3" id="KW-1185">Reference proteome</keyword>
<dbReference type="InterPro" id="IPR001650">
    <property type="entry name" value="Helicase_C-like"/>
</dbReference>
<dbReference type="PANTHER" id="PTHR47958">
    <property type="entry name" value="ATP-DEPENDENT RNA HELICASE DBP3"/>
    <property type="match status" value="1"/>
</dbReference>
<dbReference type="PROSITE" id="PS51194">
    <property type="entry name" value="HELICASE_CTER"/>
    <property type="match status" value="1"/>
</dbReference>
<accession>A0A8J2L8K7</accession>
<proteinExistence type="predicted"/>
<evidence type="ECO:0000259" key="1">
    <source>
        <dbReference type="PROSITE" id="PS51194"/>
    </source>
</evidence>
<dbReference type="SMART" id="SM00490">
    <property type="entry name" value="HELICc"/>
    <property type="match status" value="1"/>
</dbReference>
<feature type="domain" description="Helicase C-terminal" evidence="1">
    <location>
        <begin position="1"/>
        <end position="136"/>
    </location>
</feature>
<dbReference type="AlphaFoldDB" id="A0A8J2L8K7"/>
<evidence type="ECO:0000313" key="2">
    <source>
        <dbReference type="EMBL" id="CAG7817743.1"/>
    </source>
</evidence>
<dbReference type="EMBL" id="CAJVCH010402235">
    <property type="protein sequence ID" value="CAG7817743.1"/>
    <property type="molecule type" value="Genomic_DNA"/>
</dbReference>
<dbReference type="Proteomes" id="UP000708208">
    <property type="component" value="Unassembled WGS sequence"/>
</dbReference>
<dbReference type="Pfam" id="PF00271">
    <property type="entry name" value="Helicase_C"/>
    <property type="match status" value="1"/>
</dbReference>
<organism evidence="2 3">
    <name type="scientific">Allacma fusca</name>
    <dbReference type="NCBI Taxonomy" id="39272"/>
    <lineage>
        <taxon>Eukaryota</taxon>
        <taxon>Metazoa</taxon>
        <taxon>Ecdysozoa</taxon>
        <taxon>Arthropoda</taxon>
        <taxon>Hexapoda</taxon>
        <taxon>Collembola</taxon>
        <taxon>Symphypleona</taxon>
        <taxon>Sminthuridae</taxon>
        <taxon>Allacma</taxon>
    </lineage>
</organism>
<sequence length="157" mass="17183">EPPIIIFVNQKKGADVLAKGLEKLGYSACTLHGGKGQEQRDYALQSLKSGSKDILVATDVAGRGIDIKDVSLVLNYDMAKSIEDYTHRIGRTGRAGKNGVAITFITKEDSCLFYDLKQILINSPVSTCPPELANHPESQHKPGTVVTKKRREEKIFA</sequence>
<protein>
    <recommendedName>
        <fullName evidence="1">Helicase C-terminal domain-containing protein</fullName>
    </recommendedName>
</protein>
<comment type="caution">
    <text evidence="2">The sequence shown here is derived from an EMBL/GenBank/DDBJ whole genome shotgun (WGS) entry which is preliminary data.</text>
</comment>
<evidence type="ECO:0000313" key="3">
    <source>
        <dbReference type="Proteomes" id="UP000708208"/>
    </source>
</evidence>
<reference evidence="2" key="1">
    <citation type="submission" date="2021-06" db="EMBL/GenBank/DDBJ databases">
        <authorList>
            <person name="Hodson N. C."/>
            <person name="Mongue J. A."/>
            <person name="Jaron S. K."/>
        </authorList>
    </citation>
    <scope>NUCLEOTIDE SEQUENCE</scope>
</reference>
<dbReference type="FunFam" id="3.40.50.300:FF:000520">
    <property type="entry name" value="probable ATP-dependent RNA helicase DDX23"/>
    <property type="match status" value="1"/>
</dbReference>
<gene>
    <name evidence="2" type="ORF">AFUS01_LOCUS28291</name>
</gene>
<feature type="non-terminal residue" evidence="2">
    <location>
        <position position="157"/>
    </location>
</feature>
<dbReference type="CDD" id="cd18787">
    <property type="entry name" value="SF2_C_DEAD"/>
    <property type="match status" value="1"/>
</dbReference>
<name>A0A8J2L8K7_9HEXA</name>